<dbReference type="Gene3D" id="2.60.40.10">
    <property type="entry name" value="Immunoglobulins"/>
    <property type="match status" value="4"/>
</dbReference>
<evidence type="ECO:0000313" key="4">
    <source>
        <dbReference type="Proteomes" id="UP000694569"/>
    </source>
</evidence>
<dbReference type="AlphaFoldDB" id="A0A8C5MEM8"/>
<feature type="domain" description="Ig-like" evidence="2">
    <location>
        <begin position="137"/>
        <end position="233"/>
    </location>
</feature>
<dbReference type="InterPro" id="IPR007110">
    <property type="entry name" value="Ig-like_dom"/>
</dbReference>
<dbReference type="OrthoDB" id="8694217at2759"/>
<dbReference type="PROSITE" id="PS50835">
    <property type="entry name" value="IG_LIKE"/>
    <property type="match status" value="3"/>
</dbReference>
<dbReference type="GeneTree" id="ENSGT00940000161491"/>
<accession>A0A8C5MEM8</accession>
<keyword evidence="4" id="KW-1185">Reference proteome</keyword>
<dbReference type="InterPro" id="IPR003597">
    <property type="entry name" value="Ig_C1-set"/>
</dbReference>
<feature type="domain" description="Ig-like" evidence="2">
    <location>
        <begin position="351"/>
        <end position="451"/>
    </location>
</feature>
<protein>
    <recommendedName>
        <fullName evidence="2">Ig-like domain-containing protein</fullName>
    </recommendedName>
</protein>
<proteinExistence type="predicted"/>
<reference evidence="3" key="2">
    <citation type="submission" date="2025-09" db="UniProtKB">
        <authorList>
            <consortium name="Ensembl"/>
        </authorList>
    </citation>
    <scope>IDENTIFICATION</scope>
</reference>
<dbReference type="CDD" id="cd05768">
    <property type="entry name" value="IgC1_CH3_IgAGD_CH4_IgAEM"/>
    <property type="match status" value="1"/>
</dbReference>
<evidence type="ECO:0000256" key="1">
    <source>
        <dbReference type="ARBA" id="ARBA00023319"/>
    </source>
</evidence>
<dbReference type="Pfam" id="PF07654">
    <property type="entry name" value="C1-set"/>
    <property type="match status" value="4"/>
</dbReference>
<dbReference type="Ensembl" id="ENSLLET00000012396.1">
    <property type="protein sequence ID" value="ENSLLEP00000011921.1"/>
    <property type="gene ID" value="ENSLLEG00000007364.1"/>
</dbReference>
<feature type="domain" description="Ig-like" evidence="2">
    <location>
        <begin position="264"/>
        <end position="341"/>
    </location>
</feature>
<dbReference type="InterPro" id="IPR013783">
    <property type="entry name" value="Ig-like_fold"/>
</dbReference>
<name>A0A8C5MEM8_9ANUR</name>
<evidence type="ECO:0000259" key="2">
    <source>
        <dbReference type="PROSITE" id="PS50835"/>
    </source>
</evidence>
<evidence type="ECO:0000313" key="3">
    <source>
        <dbReference type="Ensembl" id="ENSLLEP00000011921.1"/>
    </source>
</evidence>
<dbReference type="PANTHER" id="PTHR23411">
    <property type="entry name" value="TAPASIN"/>
    <property type="match status" value="1"/>
</dbReference>
<dbReference type="InterPro" id="IPR050380">
    <property type="entry name" value="Immune_Resp_Modulators"/>
</dbReference>
<dbReference type="FunFam" id="2.60.40.10:FF:000463">
    <property type="entry name" value="Immunoglobulin heavy constant gamma 1"/>
    <property type="match status" value="1"/>
</dbReference>
<reference evidence="3" key="1">
    <citation type="submission" date="2025-08" db="UniProtKB">
        <authorList>
            <consortium name="Ensembl"/>
        </authorList>
    </citation>
    <scope>IDENTIFICATION</scope>
</reference>
<sequence length="502" mass="55518">MFSLRVDLPEATVCERDTLEKGSSPLRTEVAIIPHVYPLVPSGYGDSSSVTFGCLVSKYFPEPVTIAMGTTTGQTSSTVTIFPAVQLTDPNISYSRSSQLTVSSSDWSKNTYQCLVNHNSINFQKIIPKGCTASHNPTVKLFPGSCPGENNLKHVQLVCQMYNFTSQTIEVTWYINGIETSIENKITSLGMSNGQFSFLCKVNVSQAQWNSGAYYKCQAKDTKTGKKVEDTIRKCSDNINCLGINVFILGPTVEDLLVNKIAPLTCLASNLPSSTGYKFTWLQEGGGNLPFTTEDPTLNENGTYSVASVCSTTIDAWDKGTKYTCTLTYTGITSPFIKIISKGTEDNMSPPIVALFPPTSEEESSKEYVTYTCMASNFYPIDIYIGWSQDNQEIHKSLYVNSDPTWEVENASYFIVSKLKVPYEDWKENKAVSCVVGHKALPLHFIQRTIDKTTEIIPNVFSEEGKNMDESQDDTLEVSATFVSLFFASLAYSVMVTLFKVK</sequence>
<keyword evidence="1" id="KW-0393">Immunoglobulin domain</keyword>
<dbReference type="InterPro" id="IPR036179">
    <property type="entry name" value="Ig-like_dom_sf"/>
</dbReference>
<organism evidence="3 4">
    <name type="scientific">Leptobrachium leishanense</name>
    <name type="common">Leishan spiny toad</name>
    <dbReference type="NCBI Taxonomy" id="445787"/>
    <lineage>
        <taxon>Eukaryota</taxon>
        <taxon>Metazoa</taxon>
        <taxon>Chordata</taxon>
        <taxon>Craniata</taxon>
        <taxon>Vertebrata</taxon>
        <taxon>Euteleostomi</taxon>
        <taxon>Amphibia</taxon>
        <taxon>Batrachia</taxon>
        <taxon>Anura</taxon>
        <taxon>Pelobatoidea</taxon>
        <taxon>Megophryidae</taxon>
        <taxon>Leptobrachium</taxon>
    </lineage>
</organism>
<dbReference type="SUPFAM" id="SSF48726">
    <property type="entry name" value="Immunoglobulin"/>
    <property type="match status" value="4"/>
</dbReference>
<dbReference type="SMART" id="SM00407">
    <property type="entry name" value="IGc1"/>
    <property type="match status" value="4"/>
</dbReference>
<dbReference type="Proteomes" id="UP000694569">
    <property type="component" value="Unplaced"/>
</dbReference>